<evidence type="ECO:0000256" key="3">
    <source>
        <dbReference type="ARBA" id="ARBA00022692"/>
    </source>
</evidence>
<dbReference type="InterPro" id="IPR001123">
    <property type="entry name" value="LeuE-type"/>
</dbReference>
<dbReference type="PANTHER" id="PTHR30086:SF20">
    <property type="entry name" value="ARGININE EXPORTER PROTEIN ARGO-RELATED"/>
    <property type="match status" value="1"/>
</dbReference>
<dbReference type="EMBL" id="UIDG01000116">
    <property type="protein sequence ID" value="SUS05691.1"/>
    <property type="molecule type" value="Genomic_DNA"/>
</dbReference>
<sequence length="206" mass="21324">MTAETWLLFVAASALVLAIPGPTVLLVVSHALAGGASSGWRTVPGVALGDAVAITVSILGLGALLAASAALFTLLKWLGALYLIVLGIRLWRSSASDAREVPVAGDRAHRSATWQAFAVTVLNPKSIAFFVAFLPQFVAADAPAWPQLVILALTFVTLATVNATLYALVAGTFRARLQRLTTRRAGNRIGGAVLIGAGIVSAATQR</sequence>
<evidence type="ECO:0000256" key="1">
    <source>
        <dbReference type="ARBA" id="ARBA00004651"/>
    </source>
</evidence>
<dbReference type="Pfam" id="PF01810">
    <property type="entry name" value="LysE"/>
    <property type="match status" value="1"/>
</dbReference>
<evidence type="ECO:0000256" key="5">
    <source>
        <dbReference type="ARBA" id="ARBA00023136"/>
    </source>
</evidence>
<keyword evidence="2" id="KW-1003">Cell membrane</keyword>
<accession>A0A380TBT1</accession>
<feature type="transmembrane region" description="Helical" evidence="6">
    <location>
        <begin position="45"/>
        <end position="68"/>
    </location>
</feature>
<gene>
    <name evidence="7" type="ORF">DF3PB_2020010</name>
</gene>
<proteinExistence type="predicted"/>
<evidence type="ECO:0000256" key="4">
    <source>
        <dbReference type="ARBA" id="ARBA00022989"/>
    </source>
</evidence>
<dbReference type="GO" id="GO:0015171">
    <property type="term" value="F:amino acid transmembrane transporter activity"/>
    <property type="evidence" value="ECO:0007669"/>
    <property type="project" value="TreeGrafter"/>
</dbReference>
<evidence type="ECO:0000313" key="7">
    <source>
        <dbReference type="EMBL" id="SUS05691.1"/>
    </source>
</evidence>
<evidence type="ECO:0000256" key="6">
    <source>
        <dbReference type="SAM" id="Phobius"/>
    </source>
</evidence>
<feature type="transmembrane region" description="Helical" evidence="6">
    <location>
        <begin position="149"/>
        <end position="173"/>
    </location>
</feature>
<name>A0A380TBT1_9ZZZZ</name>
<feature type="transmembrane region" description="Helical" evidence="6">
    <location>
        <begin position="112"/>
        <end position="137"/>
    </location>
</feature>
<reference evidence="7" key="1">
    <citation type="submission" date="2018-07" db="EMBL/GenBank/DDBJ databases">
        <authorList>
            <person name="Quirk P.G."/>
            <person name="Krulwich T.A."/>
        </authorList>
    </citation>
    <scope>NUCLEOTIDE SEQUENCE</scope>
</reference>
<keyword evidence="3 6" id="KW-0812">Transmembrane</keyword>
<dbReference type="AlphaFoldDB" id="A0A380TBT1"/>
<organism evidence="7">
    <name type="scientific">metagenome</name>
    <dbReference type="NCBI Taxonomy" id="256318"/>
    <lineage>
        <taxon>unclassified sequences</taxon>
        <taxon>metagenomes</taxon>
    </lineage>
</organism>
<dbReference type="GO" id="GO:0005886">
    <property type="term" value="C:plasma membrane"/>
    <property type="evidence" value="ECO:0007669"/>
    <property type="project" value="UniProtKB-SubCell"/>
</dbReference>
<keyword evidence="5 6" id="KW-0472">Membrane</keyword>
<keyword evidence="4 6" id="KW-1133">Transmembrane helix</keyword>
<evidence type="ECO:0000256" key="2">
    <source>
        <dbReference type="ARBA" id="ARBA00022475"/>
    </source>
</evidence>
<dbReference type="PIRSF" id="PIRSF006324">
    <property type="entry name" value="LeuE"/>
    <property type="match status" value="1"/>
</dbReference>
<protein>
    <submittedName>
        <fullName evidence="7">Putative threonine efflux protein</fullName>
    </submittedName>
</protein>
<comment type="subcellular location">
    <subcellularLocation>
        <location evidence="1">Cell membrane</location>
        <topology evidence="1">Multi-pass membrane protein</topology>
    </subcellularLocation>
</comment>
<dbReference type="PANTHER" id="PTHR30086">
    <property type="entry name" value="ARGININE EXPORTER PROTEIN ARGO"/>
    <property type="match status" value="1"/>
</dbReference>
<feature type="transmembrane region" description="Helical" evidence="6">
    <location>
        <begin position="185"/>
        <end position="204"/>
    </location>
</feature>
<feature type="transmembrane region" description="Helical" evidence="6">
    <location>
        <begin position="6"/>
        <end position="33"/>
    </location>
</feature>